<feature type="transmembrane region" description="Helical" evidence="1">
    <location>
        <begin position="7"/>
        <end position="24"/>
    </location>
</feature>
<accession>A0A2N1N3G8</accession>
<protein>
    <submittedName>
        <fullName evidence="2">Uncharacterized protein</fullName>
    </submittedName>
</protein>
<proteinExistence type="predicted"/>
<name>A0A2N1N3G8_9GLOM</name>
<keyword evidence="1" id="KW-0472">Membrane</keyword>
<evidence type="ECO:0000313" key="2">
    <source>
        <dbReference type="EMBL" id="PKK68445.1"/>
    </source>
</evidence>
<sequence>MYYFMCYHLFVILSFIFLICYLSVPFSNMLFFHLSNIILCIFILHVLLIRYLSILCVILIIYLLCYIIYIDQRIKM</sequence>
<dbReference type="EMBL" id="LLXL01000840">
    <property type="protein sequence ID" value="PKK68445.1"/>
    <property type="molecule type" value="Genomic_DNA"/>
</dbReference>
<evidence type="ECO:0000256" key="1">
    <source>
        <dbReference type="SAM" id="Phobius"/>
    </source>
</evidence>
<keyword evidence="1" id="KW-0812">Transmembrane</keyword>
<reference evidence="2 3" key="1">
    <citation type="submission" date="2016-04" db="EMBL/GenBank/DDBJ databases">
        <title>Genome analyses suggest a sexual origin of heterokaryosis in a supposedly ancient asexual fungus.</title>
        <authorList>
            <person name="Ropars J."/>
            <person name="Sedzielewska K."/>
            <person name="Noel J."/>
            <person name="Charron P."/>
            <person name="Farinelli L."/>
            <person name="Marton T."/>
            <person name="Kruger M."/>
            <person name="Pelin A."/>
            <person name="Brachmann A."/>
            <person name="Corradi N."/>
        </authorList>
    </citation>
    <scope>NUCLEOTIDE SEQUENCE [LARGE SCALE GENOMIC DNA]</scope>
    <source>
        <strain evidence="2 3">C2</strain>
    </source>
</reference>
<gene>
    <name evidence="2" type="ORF">RhiirC2_539529</name>
</gene>
<organism evidence="2 3">
    <name type="scientific">Rhizophagus irregularis</name>
    <dbReference type="NCBI Taxonomy" id="588596"/>
    <lineage>
        <taxon>Eukaryota</taxon>
        <taxon>Fungi</taxon>
        <taxon>Fungi incertae sedis</taxon>
        <taxon>Mucoromycota</taxon>
        <taxon>Glomeromycotina</taxon>
        <taxon>Glomeromycetes</taxon>
        <taxon>Glomerales</taxon>
        <taxon>Glomeraceae</taxon>
        <taxon>Rhizophagus</taxon>
    </lineage>
</organism>
<dbReference type="Proteomes" id="UP000233469">
    <property type="component" value="Unassembled WGS sequence"/>
</dbReference>
<keyword evidence="1" id="KW-1133">Transmembrane helix</keyword>
<reference evidence="2 3" key="2">
    <citation type="submission" date="2017-10" db="EMBL/GenBank/DDBJ databases">
        <title>Extensive intraspecific genome diversity in a model arbuscular mycorrhizal fungus.</title>
        <authorList>
            <person name="Chen E.C.H."/>
            <person name="Morin E."/>
            <person name="Baudet D."/>
            <person name="Noel J."/>
            <person name="Ndikumana S."/>
            <person name="Charron P."/>
            <person name="St-Onge C."/>
            <person name="Giorgi J."/>
            <person name="Grigoriev I.V."/>
            <person name="Roux C."/>
            <person name="Martin F.M."/>
            <person name="Corradi N."/>
        </authorList>
    </citation>
    <scope>NUCLEOTIDE SEQUENCE [LARGE SCALE GENOMIC DNA]</scope>
    <source>
        <strain evidence="2 3">C2</strain>
    </source>
</reference>
<comment type="caution">
    <text evidence="2">The sequence shown here is derived from an EMBL/GenBank/DDBJ whole genome shotgun (WGS) entry which is preliminary data.</text>
</comment>
<dbReference type="AlphaFoldDB" id="A0A2N1N3G8"/>
<feature type="transmembrane region" description="Helical" evidence="1">
    <location>
        <begin position="36"/>
        <end position="69"/>
    </location>
</feature>
<evidence type="ECO:0000313" key="3">
    <source>
        <dbReference type="Proteomes" id="UP000233469"/>
    </source>
</evidence>